<reference evidence="3 4" key="1">
    <citation type="submission" date="2021-03" db="EMBL/GenBank/DDBJ databases">
        <title>Assistant Professor.</title>
        <authorList>
            <person name="Huq M.A."/>
        </authorList>
    </citation>
    <scope>NUCLEOTIDE SEQUENCE [LARGE SCALE GENOMIC DNA]</scope>
    <source>
        <strain evidence="3 4">MAH-29</strain>
    </source>
</reference>
<accession>A0ABS3YQF7</accession>
<comment type="similarity">
    <text evidence="1">Belongs to the universal stress protein A family.</text>
</comment>
<proteinExistence type="inferred from homology"/>
<dbReference type="InterPro" id="IPR006016">
    <property type="entry name" value="UspA"/>
</dbReference>
<dbReference type="InterPro" id="IPR014729">
    <property type="entry name" value="Rossmann-like_a/b/a_fold"/>
</dbReference>
<dbReference type="Gene3D" id="3.40.50.620">
    <property type="entry name" value="HUPs"/>
    <property type="match status" value="2"/>
</dbReference>
<dbReference type="Pfam" id="PF00582">
    <property type="entry name" value="Usp"/>
    <property type="match status" value="2"/>
</dbReference>
<dbReference type="SUPFAM" id="SSF52402">
    <property type="entry name" value="Adenine nucleotide alpha hydrolases-like"/>
    <property type="match status" value="2"/>
</dbReference>
<comment type="caution">
    <text evidence="3">The sequence shown here is derived from an EMBL/GenBank/DDBJ whole genome shotgun (WGS) entry which is preliminary data.</text>
</comment>
<evidence type="ECO:0000259" key="2">
    <source>
        <dbReference type="Pfam" id="PF00582"/>
    </source>
</evidence>
<organism evidence="3 4">
    <name type="scientific">Niastella soli</name>
    <dbReference type="NCBI Taxonomy" id="2821487"/>
    <lineage>
        <taxon>Bacteria</taxon>
        <taxon>Pseudomonadati</taxon>
        <taxon>Bacteroidota</taxon>
        <taxon>Chitinophagia</taxon>
        <taxon>Chitinophagales</taxon>
        <taxon>Chitinophagaceae</taxon>
        <taxon>Niastella</taxon>
    </lineage>
</organism>
<dbReference type="CDD" id="cd00293">
    <property type="entry name" value="USP-like"/>
    <property type="match status" value="1"/>
</dbReference>
<dbReference type="PANTHER" id="PTHR46268">
    <property type="entry name" value="STRESS RESPONSE PROTEIN NHAX"/>
    <property type="match status" value="1"/>
</dbReference>
<dbReference type="InterPro" id="IPR006015">
    <property type="entry name" value="Universal_stress_UspA"/>
</dbReference>
<protein>
    <submittedName>
        <fullName evidence="3">Universal stress protein</fullName>
    </submittedName>
</protein>
<feature type="domain" description="UspA" evidence="2">
    <location>
        <begin position="152"/>
        <end position="276"/>
    </location>
</feature>
<dbReference type="EMBL" id="JAGHKO010000001">
    <property type="protein sequence ID" value="MBO9199812.1"/>
    <property type="molecule type" value="Genomic_DNA"/>
</dbReference>
<dbReference type="RefSeq" id="WP_209137867.1">
    <property type="nucleotide sequence ID" value="NZ_JAGHKO010000001.1"/>
</dbReference>
<evidence type="ECO:0000313" key="4">
    <source>
        <dbReference type="Proteomes" id="UP000677244"/>
    </source>
</evidence>
<dbReference type="PANTHER" id="PTHR46268:SF6">
    <property type="entry name" value="UNIVERSAL STRESS PROTEIN UP12"/>
    <property type="match status" value="1"/>
</dbReference>
<name>A0ABS3YQF7_9BACT</name>
<sequence>MKTLVVPTDFSSVSVNAINYAVDMAQAINAGLMLLHVYNVPVSFTEAPVAPVTTISLEEVKRSSEERLEELKKNLVILTSGKIQIYSESRLGDPIEELEQICKSLDPMAVIMGSHGTTGFERMIMGSTTLTAIKHIKCPVIVIPPGTTYHGIKKIGLACDFKNVVQSTPVEYIKNIVKEFGADLYVLNVQDKEDAETDWEETPTMDTVYLDSMLEEVRPNYVQLTGKNVVDSITSFAEKNNLDLVMMIPKKHRFIDSLFHKSQSRELITHAHIPIVSIHE</sequence>
<dbReference type="PRINTS" id="PR01438">
    <property type="entry name" value="UNVRSLSTRESS"/>
</dbReference>
<dbReference type="Proteomes" id="UP000677244">
    <property type="component" value="Unassembled WGS sequence"/>
</dbReference>
<evidence type="ECO:0000256" key="1">
    <source>
        <dbReference type="ARBA" id="ARBA00008791"/>
    </source>
</evidence>
<keyword evidence="4" id="KW-1185">Reference proteome</keyword>
<evidence type="ECO:0000313" key="3">
    <source>
        <dbReference type="EMBL" id="MBO9199812.1"/>
    </source>
</evidence>
<gene>
    <name evidence="3" type="ORF">J7I42_06025</name>
</gene>
<feature type="domain" description="UspA" evidence="2">
    <location>
        <begin position="1"/>
        <end position="144"/>
    </location>
</feature>